<proteinExistence type="predicted"/>
<evidence type="ECO:0000313" key="3">
    <source>
        <dbReference type="Proteomes" id="UP000436911"/>
    </source>
</evidence>
<gene>
    <name evidence="2" type="ORF">DXT89_26650</name>
</gene>
<protein>
    <submittedName>
        <fullName evidence="2">Uncharacterized protein</fullName>
    </submittedName>
</protein>
<feature type="transmembrane region" description="Helical" evidence="1">
    <location>
        <begin position="47"/>
        <end position="69"/>
    </location>
</feature>
<comment type="caution">
    <text evidence="2">The sequence shown here is derived from an EMBL/GenBank/DDBJ whole genome shotgun (WGS) entry which is preliminary data.</text>
</comment>
<keyword evidence="1" id="KW-0472">Membrane</keyword>
<dbReference type="OrthoDB" id="8451984at2"/>
<dbReference type="Proteomes" id="UP000436911">
    <property type="component" value="Unassembled WGS sequence"/>
</dbReference>
<dbReference type="AlphaFoldDB" id="A0A368NW41"/>
<feature type="transmembrane region" description="Helical" evidence="1">
    <location>
        <begin position="129"/>
        <end position="146"/>
    </location>
</feature>
<sequence length="157" mass="16955">MTKRTWIALIVAPLWLPICVVGTIVLTASSDPILSTMSRTEAVTLSLAVGAPAAYLIMLIVGVPIGLALNARGLRRVTPYIVSGFCSGVILRCTGIATVWFSFAYRNNLEINIVGRELSDAFLHEPMRLLAPGLIGLLVGATYWLIARPDLHQPISE</sequence>
<dbReference type="GeneID" id="60681468"/>
<organism evidence="2 3">
    <name type="scientific">Agrobacterium vitis</name>
    <name type="common">Rhizobium vitis</name>
    <dbReference type="NCBI Taxonomy" id="373"/>
    <lineage>
        <taxon>Bacteria</taxon>
        <taxon>Pseudomonadati</taxon>
        <taxon>Pseudomonadota</taxon>
        <taxon>Alphaproteobacteria</taxon>
        <taxon>Hyphomicrobiales</taxon>
        <taxon>Rhizobiaceae</taxon>
        <taxon>Rhizobium/Agrobacterium group</taxon>
        <taxon>Agrobacterium</taxon>
    </lineage>
</organism>
<evidence type="ECO:0000313" key="2">
    <source>
        <dbReference type="EMBL" id="KAA3519221.1"/>
    </source>
</evidence>
<name>A0A368NW41_AGRVI</name>
<dbReference type="EMBL" id="QUSG01000043">
    <property type="protein sequence ID" value="KAA3519221.1"/>
    <property type="molecule type" value="Genomic_DNA"/>
</dbReference>
<accession>A0A368NW41</accession>
<feature type="transmembrane region" description="Helical" evidence="1">
    <location>
        <begin position="7"/>
        <end position="27"/>
    </location>
</feature>
<keyword evidence="1" id="KW-1133">Transmembrane helix</keyword>
<evidence type="ECO:0000256" key="1">
    <source>
        <dbReference type="SAM" id="Phobius"/>
    </source>
</evidence>
<keyword evidence="1" id="KW-0812">Transmembrane</keyword>
<reference evidence="2 3" key="1">
    <citation type="submission" date="2018-08" db="EMBL/GenBank/DDBJ databases">
        <title>Genome sequencing of Agrobacterium vitis strain ICMP 10754.</title>
        <authorList>
            <person name="Visnovsky S.B."/>
            <person name="Pitman A.R."/>
        </authorList>
    </citation>
    <scope>NUCLEOTIDE SEQUENCE [LARGE SCALE GENOMIC DNA]</scope>
    <source>
        <strain evidence="2 3">ICMP 10754</strain>
    </source>
</reference>
<dbReference type="RefSeq" id="WP_060718014.1">
    <property type="nucleotide sequence ID" value="NZ_JABFNP010000001.1"/>
</dbReference>
<feature type="transmembrane region" description="Helical" evidence="1">
    <location>
        <begin position="81"/>
        <end position="103"/>
    </location>
</feature>